<accession>R4G0D6</accession>
<comment type="caution">
    <text evidence="1">The sequence shown here is derived from an EMBL/GenBank/DDBJ whole genome shotgun (WGS) entry which is preliminary data.</text>
</comment>
<organism evidence="1 2">
    <name type="scientific">Anoxybacillus flavithermus NBRC 109594</name>
    <dbReference type="NCBI Taxonomy" id="1315967"/>
    <lineage>
        <taxon>Bacteria</taxon>
        <taxon>Bacillati</taxon>
        <taxon>Bacillota</taxon>
        <taxon>Bacilli</taxon>
        <taxon>Bacillales</taxon>
        <taxon>Anoxybacillaceae</taxon>
        <taxon>Anoxybacillus</taxon>
    </lineage>
</organism>
<name>R4G0D6_9BACL</name>
<proteinExistence type="predicted"/>
<reference evidence="2" key="1">
    <citation type="journal article" date="2013" name="Genome">
        <title>Draft Genome Sequence of a Thermophilic Member of the Bacillaceae, Anoxybacillus flavithermus Strain Kn10, Isolated from the Kan-nawa Hot Spring in Japan.</title>
        <authorList>
            <person name="Matsutani M."/>
            <person name="Shirakihara Y."/>
            <person name="Imada K."/>
            <person name="Yakushi T."/>
            <person name="Matsushita K."/>
        </authorList>
    </citation>
    <scope>NUCLEOTIDE SEQUENCE [LARGE SCALE GENOMIC DNA]</scope>
    <source>
        <strain evidence="2">NBRC 109594</strain>
    </source>
</reference>
<dbReference type="Proteomes" id="UP000013057">
    <property type="component" value="Unassembled WGS sequence"/>
</dbReference>
<dbReference type="AlphaFoldDB" id="R4G0D6"/>
<sequence length="40" mass="4531">MKKWKTPCDRQGVFSYSFGWNVLQSVSVELVAVAPAWLTT</sequence>
<protein>
    <submittedName>
        <fullName evidence="1">Uncharacterized protein</fullName>
    </submittedName>
</protein>
<evidence type="ECO:0000313" key="1">
    <source>
        <dbReference type="EMBL" id="GAC90908.1"/>
    </source>
</evidence>
<evidence type="ECO:0000313" key="2">
    <source>
        <dbReference type="Proteomes" id="UP000013057"/>
    </source>
</evidence>
<gene>
    <name evidence="1" type="ORF">KN10_1344</name>
</gene>
<dbReference type="EMBL" id="BARH01000010">
    <property type="protein sequence ID" value="GAC90908.1"/>
    <property type="molecule type" value="Genomic_DNA"/>
</dbReference>